<dbReference type="EMBL" id="JAEQND010000005">
    <property type="protein sequence ID" value="MBL0425476.1"/>
    <property type="molecule type" value="Genomic_DNA"/>
</dbReference>
<reference evidence="2 3" key="1">
    <citation type="journal article" date="2017" name="Int. J. Syst. Evol. Microbiol.">
        <title>Ramlibacter alkalitolerans sp. nov., alkali-tolerant bacterium isolated from soil of ginseng.</title>
        <authorList>
            <person name="Lee D.H."/>
            <person name="Cha C.J."/>
        </authorList>
    </citation>
    <scope>NUCLEOTIDE SEQUENCE [LARGE SCALE GENOMIC DNA]</scope>
    <source>
        <strain evidence="2 3">KACC 19305</strain>
    </source>
</reference>
<protein>
    <submittedName>
        <fullName evidence="2">Uncharacterized protein</fullName>
    </submittedName>
</protein>
<keyword evidence="1" id="KW-0732">Signal</keyword>
<proteinExistence type="predicted"/>
<feature type="chain" id="PRO_5046463440" evidence="1">
    <location>
        <begin position="19"/>
        <end position="137"/>
    </location>
</feature>
<evidence type="ECO:0000313" key="3">
    <source>
        <dbReference type="Proteomes" id="UP000622707"/>
    </source>
</evidence>
<evidence type="ECO:0000256" key="1">
    <source>
        <dbReference type="SAM" id="SignalP"/>
    </source>
</evidence>
<accession>A0ABS1JNN0</accession>
<comment type="caution">
    <text evidence="2">The sequence shown here is derived from an EMBL/GenBank/DDBJ whole genome shotgun (WGS) entry which is preliminary data.</text>
</comment>
<organism evidence="2 3">
    <name type="scientific">Ramlibacter alkalitolerans</name>
    <dbReference type="NCBI Taxonomy" id="2039631"/>
    <lineage>
        <taxon>Bacteria</taxon>
        <taxon>Pseudomonadati</taxon>
        <taxon>Pseudomonadota</taxon>
        <taxon>Betaproteobacteria</taxon>
        <taxon>Burkholderiales</taxon>
        <taxon>Comamonadaceae</taxon>
        <taxon>Ramlibacter</taxon>
    </lineage>
</organism>
<feature type="signal peptide" evidence="1">
    <location>
        <begin position="1"/>
        <end position="18"/>
    </location>
</feature>
<dbReference type="Proteomes" id="UP000622707">
    <property type="component" value="Unassembled WGS sequence"/>
</dbReference>
<evidence type="ECO:0000313" key="2">
    <source>
        <dbReference type="EMBL" id="MBL0425476.1"/>
    </source>
</evidence>
<dbReference type="RefSeq" id="WP_201689105.1">
    <property type="nucleotide sequence ID" value="NZ_JAEQND010000005.1"/>
</dbReference>
<keyword evidence="3" id="KW-1185">Reference proteome</keyword>
<gene>
    <name evidence="2" type="ORF">JI746_10195</name>
</gene>
<sequence>MKIALVLLFAAVAAPALAQGEAQCILAGRVSQGEWAPRFETVQLRGDGGRAVAPVDRASFRHVKSVELAEPVLLSRCSGDQRLASGGAAAGPKTPVPALSAGLADVEAVHFPRLRDGAELVELQVRVPAGRVVMMTR</sequence>
<name>A0ABS1JNN0_9BURK</name>